<sequence length="439" mass="47809">MTHLDSRNLPLSTKSDLAAERYREGVDLLLSAWPGAAEALDEAIAVDPDFALAHAARARLHAVRTELASAKAKIAKAEEIVSRHGTERERSHVQVLSLAISGQAAKALERALDHADRWPRDILILSLPLGAFGLFAFSGMSNHDQARVDLCERHARHFNGDDWWFLTYLGWAHAENGNVTHGRKLTERGYELRIDNANAAHALSHAMYEAGAGEDAERLLANWLPRYDRAGILHGHIAWHSALGALERGDPERALAIYENYIQPSVTAGMPVNVVSDTASFLWRLQAYGHTVPAGLWAAAATYSAEYFQKAGFAFADVHMALIAAAVGDTAAVGQRTEALTGLIDAGALAAGPVVPAICRAALSFAEEDYPGCVRILEPVAAEVVRIGGSGAQREMIEDMLLLALMRSGEVVKARQLLDHRLHRRPSPRDMRWQAMLTA</sequence>
<keyword evidence="3" id="KW-0677">Repeat</keyword>
<comment type="similarity">
    <text evidence="1">Belongs to the TTC38 family.</text>
</comment>
<name>A0ABZ2BGS5_9HYPH</name>
<accession>A0ABZ2BGS5</accession>
<keyword evidence="6" id="KW-1185">Reference proteome</keyword>
<evidence type="ECO:0000256" key="4">
    <source>
        <dbReference type="ARBA" id="ARBA00022803"/>
    </source>
</evidence>
<evidence type="ECO:0000256" key="2">
    <source>
        <dbReference type="ARBA" id="ARBA00019992"/>
    </source>
</evidence>
<dbReference type="PANTHER" id="PTHR16263">
    <property type="entry name" value="TETRATRICOPEPTIDE REPEAT PROTEIN 38"/>
    <property type="match status" value="1"/>
</dbReference>
<organism evidence="5 6">
    <name type="scientific">Sinorhizobium chiapasense</name>
    <dbReference type="NCBI Taxonomy" id="501572"/>
    <lineage>
        <taxon>Bacteria</taxon>
        <taxon>Pseudomonadati</taxon>
        <taxon>Pseudomonadota</taxon>
        <taxon>Alphaproteobacteria</taxon>
        <taxon>Hyphomicrobiales</taxon>
        <taxon>Rhizobiaceae</taxon>
        <taxon>Sinorhizobium/Ensifer group</taxon>
        <taxon>Sinorhizobium</taxon>
    </lineage>
</organism>
<geneLocation type="plasmid" evidence="5 6">
    <name>pSchITTGS70c</name>
</geneLocation>
<proteinExistence type="inferred from homology"/>
<evidence type="ECO:0000313" key="6">
    <source>
        <dbReference type="Proteomes" id="UP001432360"/>
    </source>
</evidence>
<keyword evidence="5" id="KW-0614">Plasmid</keyword>
<evidence type="ECO:0000256" key="1">
    <source>
        <dbReference type="ARBA" id="ARBA00005857"/>
    </source>
</evidence>
<dbReference type="CDD" id="cd05804">
    <property type="entry name" value="StaR_like"/>
    <property type="match status" value="1"/>
</dbReference>
<dbReference type="RefSeq" id="WP_331375659.1">
    <property type="nucleotide sequence ID" value="NZ_CP133151.1"/>
</dbReference>
<dbReference type="Proteomes" id="UP001432360">
    <property type="component" value="Plasmid pSchITTGS70c"/>
</dbReference>
<dbReference type="Gene3D" id="1.25.40.10">
    <property type="entry name" value="Tetratricopeptide repeat domain"/>
    <property type="match status" value="1"/>
</dbReference>
<evidence type="ECO:0000256" key="3">
    <source>
        <dbReference type="ARBA" id="ARBA00022737"/>
    </source>
</evidence>
<dbReference type="InterPro" id="IPR033891">
    <property type="entry name" value="TTC38"/>
</dbReference>
<evidence type="ECO:0000313" key="5">
    <source>
        <dbReference type="EMBL" id="WVT06618.1"/>
    </source>
</evidence>
<dbReference type="SUPFAM" id="SSF48452">
    <property type="entry name" value="TPR-like"/>
    <property type="match status" value="1"/>
</dbReference>
<dbReference type="PANTHER" id="PTHR16263:SF4">
    <property type="entry name" value="TETRATRICOPEPTIDE REPEAT PROTEIN 38"/>
    <property type="match status" value="1"/>
</dbReference>
<keyword evidence="4" id="KW-0802">TPR repeat</keyword>
<dbReference type="EMBL" id="CP133151">
    <property type="protein sequence ID" value="WVT06618.1"/>
    <property type="molecule type" value="Genomic_DNA"/>
</dbReference>
<reference evidence="5" key="1">
    <citation type="submission" date="2023-08" db="EMBL/GenBank/DDBJ databases">
        <title>Complete genome sequence of Sinorhizobium chiapanecum ITTG S70 isolated from Acaciella angustissima nodules in Chiapas-Mexico.</title>
        <authorList>
            <person name="Rincon-Rosales R."/>
            <person name="Rogel M.A."/>
            <person name="Rincon-Medina C.I."/>
            <person name="Guerrero G."/>
            <person name="Manzano-Gomez L.A."/>
            <person name="Lopez-Lopez A."/>
            <person name="Rincon Molina F.A."/>
            <person name="Martinez-Romero E."/>
        </authorList>
    </citation>
    <scope>NUCLEOTIDE SEQUENCE</scope>
    <source>
        <strain evidence="5">ITTG S70</strain>
        <plasmid evidence="5">pSchITTGS70c</plasmid>
    </source>
</reference>
<gene>
    <name evidence="5" type="ORF">RB548_23245</name>
</gene>
<dbReference type="InterPro" id="IPR011990">
    <property type="entry name" value="TPR-like_helical_dom_sf"/>
</dbReference>
<protein>
    <recommendedName>
        <fullName evidence="2">Tetratricopeptide repeat protein 38</fullName>
    </recommendedName>
</protein>